<keyword evidence="1" id="KW-0812">Transmembrane</keyword>
<evidence type="ECO:0000256" key="1">
    <source>
        <dbReference type="SAM" id="Phobius"/>
    </source>
</evidence>
<organism evidence="2">
    <name type="scientific">freshwater metagenome</name>
    <dbReference type="NCBI Taxonomy" id="449393"/>
    <lineage>
        <taxon>unclassified sequences</taxon>
        <taxon>metagenomes</taxon>
        <taxon>ecological metagenomes</taxon>
    </lineage>
</organism>
<reference evidence="2" key="1">
    <citation type="submission" date="2020-05" db="EMBL/GenBank/DDBJ databases">
        <authorList>
            <person name="Chiriac C."/>
            <person name="Salcher M."/>
            <person name="Ghai R."/>
            <person name="Kavagutti S V."/>
        </authorList>
    </citation>
    <scope>NUCLEOTIDE SEQUENCE</scope>
</reference>
<keyword evidence="1" id="KW-0472">Membrane</keyword>
<sequence>MNIAIDRLRALAFALISVGILLGIFGVVRTGAIAIAVGTCIIAISKYLRSNRHRKIELILPVGMALLLFVVALTLPHAK</sequence>
<evidence type="ECO:0000313" key="2">
    <source>
        <dbReference type="EMBL" id="CAB4733025.1"/>
    </source>
</evidence>
<dbReference type="EMBL" id="CAEZYV010000030">
    <property type="protein sequence ID" value="CAB4733025.1"/>
    <property type="molecule type" value="Genomic_DNA"/>
</dbReference>
<dbReference type="AlphaFoldDB" id="A0A6J6SEL0"/>
<feature type="transmembrane region" description="Helical" evidence="1">
    <location>
        <begin position="12"/>
        <end position="44"/>
    </location>
</feature>
<gene>
    <name evidence="2" type="ORF">UFOPK2788_00315</name>
</gene>
<proteinExistence type="predicted"/>
<feature type="transmembrane region" description="Helical" evidence="1">
    <location>
        <begin position="56"/>
        <end position="75"/>
    </location>
</feature>
<name>A0A6J6SEL0_9ZZZZ</name>
<keyword evidence="1" id="KW-1133">Transmembrane helix</keyword>
<protein>
    <submittedName>
        <fullName evidence="2">Unannotated protein</fullName>
    </submittedName>
</protein>
<accession>A0A6J6SEL0</accession>